<feature type="transmembrane region" description="Helical" evidence="1">
    <location>
        <begin position="167"/>
        <end position="184"/>
    </location>
</feature>
<dbReference type="EMBL" id="WHVB01000034">
    <property type="protein sequence ID" value="KAF8467907.1"/>
    <property type="molecule type" value="Genomic_DNA"/>
</dbReference>
<feature type="transmembrane region" description="Helical" evidence="1">
    <location>
        <begin position="125"/>
        <end position="142"/>
    </location>
</feature>
<dbReference type="AlphaFoldDB" id="A0A9P5JXP2"/>
<keyword evidence="3" id="KW-1185">Reference proteome</keyword>
<evidence type="ECO:0000313" key="2">
    <source>
        <dbReference type="EMBL" id="KAF8467907.1"/>
    </source>
</evidence>
<sequence length="189" mass="20912">MSTDMPDGLSQVEQGLHGLASPDIREGNTQDSCKQQRSIPLGAPLTGNRLFTMSWVVGLGIPKAVDFYHGQSLISPTLDCVGGIIFTLTSLWLGIIEATRPELCPAFFKVDLAPRIMKFLFRDNVLLWFALFILAVKILFIVEHLTRRQAEKHATISEVAGQFSEDIPIRVMLGVSVAVFLLWLEGIMA</sequence>
<comment type="caution">
    <text evidence="2">The sequence shown here is derived from an EMBL/GenBank/DDBJ whole genome shotgun (WGS) entry which is preliminary data.</text>
</comment>
<keyword evidence="1" id="KW-0472">Membrane</keyword>
<keyword evidence="1" id="KW-0812">Transmembrane</keyword>
<reference evidence="2" key="1">
    <citation type="submission" date="2019-10" db="EMBL/GenBank/DDBJ databases">
        <authorList>
            <consortium name="DOE Joint Genome Institute"/>
            <person name="Kuo A."/>
            <person name="Miyauchi S."/>
            <person name="Kiss E."/>
            <person name="Drula E."/>
            <person name="Kohler A."/>
            <person name="Sanchez-Garcia M."/>
            <person name="Andreopoulos B."/>
            <person name="Barry K.W."/>
            <person name="Bonito G."/>
            <person name="Buee M."/>
            <person name="Carver A."/>
            <person name="Chen C."/>
            <person name="Cichocki N."/>
            <person name="Clum A."/>
            <person name="Culley D."/>
            <person name="Crous P.W."/>
            <person name="Fauchery L."/>
            <person name="Girlanda M."/>
            <person name="Hayes R."/>
            <person name="Keri Z."/>
            <person name="LaButti K."/>
            <person name="Lipzen A."/>
            <person name="Lombard V."/>
            <person name="Magnuson J."/>
            <person name="Maillard F."/>
            <person name="Morin E."/>
            <person name="Murat C."/>
            <person name="Nolan M."/>
            <person name="Ohm R."/>
            <person name="Pangilinan J."/>
            <person name="Pereira M."/>
            <person name="Perotto S."/>
            <person name="Peter M."/>
            <person name="Riley R."/>
            <person name="Sitrit Y."/>
            <person name="Stielow B."/>
            <person name="Szollosi G."/>
            <person name="Zifcakova L."/>
            <person name="Stursova M."/>
            <person name="Spatafora J.W."/>
            <person name="Tedersoo L."/>
            <person name="Vaario L.-M."/>
            <person name="Yamada A."/>
            <person name="Yan M."/>
            <person name="Wang P."/>
            <person name="Xu J."/>
            <person name="Bruns T."/>
            <person name="Baldrian P."/>
            <person name="Vilgalys R."/>
            <person name="Henrissat B."/>
            <person name="Grigoriev I.V."/>
            <person name="Hibbett D."/>
            <person name="Nagy L.G."/>
            <person name="Martin F.M."/>
        </authorList>
    </citation>
    <scope>NUCLEOTIDE SEQUENCE</scope>
    <source>
        <strain evidence="2">Prilba</strain>
    </source>
</reference>
<gene>
    <name evidence="2" type="ORF">DFH94DRAFT_777312</name>
</gene>
<reference evidence="2" key="2">
    <citation type="journal article" date="2020" name="Nat. Commun.">
        <title>Large-scale genome sequencing of mycorrhizal fungi provides insights into the early evolution of symbiotic traits.</title>
        <authorList>
            <person name="Miyauchi S."/>
            <person name="Kiss E."/>
            <person name="Kuo A."/>
            <person name="Drula E."/>
            <person name="Kohler A."/>
            <person name="Sanchez-Garcia M."/>
            <person name="Morin E."/>
            <person name="Andreopoulos B."/>
            <person name="Barry K.W."/>
            <person name="Bonito G."/>
            <person name="Buee M."/>
            <person name="Carver A."/>
            <person name="Chen C."/>
            <person name="Cichocki N."/>
            <person name="Clum A."/>
            <person name="Culley D."/>
            <person name="Crous P.W."/>
            <person name="Fauchery L."/>
            <person name="Girlanda M."/>
            <person name="Hayes R.D."/>
            <person name="Keri Z."/>
            <person name="LaButti K."/>
            <person name="Lipzen A."/>
            <person name="Lombard V."/>
            <person name="Magnuson J."/>
            <person name="Maillard F."/>
            <person name="Murat C."/>
            <person name="Nolan M."/>
            <person name="Ohm R.A."/>
            <person name="Pangilinan J."/>
            <person name="Pereira M.F."/>
            <person name="Perotto S."/>
            <person name="Peter M."/>
            <person name="Pfister S."/>
            <person name="Riley R."/>
            <person name="Sitrit Y."/>
            <person name="Stielow J.B."/>
            <person name="Szollosi G."/>
            <person name="Zifcakova L."/>
            <person name="Stursova M."/>
            <person name="Spatafora J.W."/>
            <person name="Tedersoo L."/>
            <person name="Vaario L.M."/>
            <person name="Yamada A."/>
            <person name="Yan M."/>
            <person name="Wang P."/>
            <person name="Xu J."/>
            <person name="Bruns T."/>
            <person name="Baldrian P."/>
            <person name="Vilgalys R."/>
            <person name="Dunand C."/>
            <person name="Henrissat B."/>
            <person name="Grigoriev I.V."/>
            <person name="Hibbett D."/>
            <person name="Nagy L.G."/>
            <person name="Martin F.M."/>
        </authorList>
    </citation>
    <scope>NUCLEOTIDE SEQUENCE</scope>
    <source>
        <strain evidence="2">Prilba</strain>
    </source>
</reference>
<proteinExistence type="predicted"/>
<accession>A0A9P5JXP2</accession>
<name>A0A9P5JXP2_9AGAM</name>
<evidence type="ECO:0000313" key="3">
    <source>
        <dbReference type="Proteomes" id="UP000759537"/>
    </source>
</evidence>
<evidence type="ECO:0000256" key="1">
    <source>
        <dbReference type="SAM" id="Phobius"/>
    </source>
</evidence>
<organism evidence="2 3">
    <name type="scientific">Russula ochroleuca</name>
    <dbReference type="NCBI Taxonomy" id="152965"/>
    <lineage>
        <taxon>Eukaryota</taxon>
        <taxon>Fungi</taxon>
        <taxon>Dikarya</taxon>
        <taxon>Basidiomycota</taxon>
        <taxon>Agaricomycotina</taxon>
        <taxon>Agaricomycetes</taxon>
        <taxon>Russulales</taxon>
        <taxon>Russulaceae</taxon>
        <taxon>Russula</taxon>
    </lineage>
</organism>
<dbReference type="Proteomes" id="UP000759537">
    <property type="component" value="Unassembled WGS sequence"/>
</dbReference>
<keyword evidence="1" id="KW-1133">Transmembrane helix</keyword>
<dbReference type="OrthoDB" id="3058001at2759"/>
<protein>
    <submittedName>
        <fullName evidence="2">Uncharacterized protein</fullName>
    </submittedName>
</protein>